<accession>A0A6A6XNI2</accession>
<reference evidence="7" key="1">
    <citation type="journal article" date="2020" name="Stud. Mycol.">
        <title>101 Dothideomycetes genomes: a test case for predicting lifestyles and emergence of pathogens.</title>
        <authorList>
            <person name="Haridas S."/>
            <person name="Albert R."/>
            <person name="Binder M."/>
            <person name="Bloem J."/>
            <person name="Labutti K."/>
            <person name="Salamov A."/>
            <person name="Andreopoulos B."/>
            <person name="Baker S."/>
            <person name="Barry K."/>
            <person name="Bills G."/>
            <person name="Bluhm B."/>
            <person name="Cannon C."/>
            <person name="Castanera R."/>
            <person name="Culley D."/>
            <person name="Daum C."/>
            <person name="Ezra D."/>
            <person name="Gonzalez J."/>
            <person name="Henrissat B."/>
            <person name="Kuo A."/>
            <person name="Liang C."/>
            <person name="Lipzen A."/>
            <person name="Lutzoni F."/>
            <person name="Magnuson J."/>
            <person name="Mondo S."/>
            <person name="Nolan M."/>
            <person name="Ohm R."/>
            <person name="Pangilinan J."/>
            <person name="Park H.-J."/>
            <person name="Ramirez L."/>
            <person name="Alfaro M."/>
            <person name="Sun H."/>
            <person name="Tritt A."/>
            <person name="Yoshinaga Y."/>
            <person name="Zwiers L.-H."/>
            <person name="Turgeon B."/>
            <person name="Goodwin S."/>
            <person name="Spatafora J."/>
            <person name="Crous P."/>
            <person name="Grigoriev I."/>
        </authorList>
    </citation>
    <scope>NUCLEOTIDE SEQUENCE</scope>
    <source>
        <strain evidence="7">CBS 109.77</strain>
    </source>
</reference>
<sequence length="614" mass="66765">MFSLPSTLGNVLLASSFFYDFGSATSIRDRLGDAGDGRLRYLNSNITLGASISYKQTSICETTPGVKAFSGYIHIPSSLLEGHGGSSTYNASMFFWYFESRKDPKNAPLSLYLGGGPGTTSLGGATAENGPCTINSDSNSTTLNPWSWNNNVNMLYVDQPVQVGFSYDTLVPSTLDLLTGNISPHNGTANTNGTFVSGVLPSQDPGSAANTTANAANIMWQFTQIWIQEFPEHKSSDDRVSVWANSYGGHWGPGVMAHFESQNRKICNGTLNGRRAKYIHLDTLGLTNACVDSKIEGPFYPIYAFNNTYGLKTISEELYHESLNNFTKPGGCNDLIDECRAVSVSDLENTGTNETVNAACALATQYCFAFVQGAYVETSGRNFFDISRTRLSFFPPEYIIGYMNQNWVQRDLGVPLNFSISANPLVDTYFGATGDPMRVSIDSINYVAQSGIKVAFVFGDRDYRCNWLGGEAISLAMSYPSAPAFQAAGYAPLITTSNHTNGVVRQHGRVSFSRIFEAGHSVGAFQPEAVSTIFDRVMFDTDVATGNISILSNAMANYSTTGPTSSFGIKNSLVEVSEHECYVWDAVITCDEEEQRALMNGSAVVQNWILTSFE</sequence>
<evidence type="ECO:0000313" key="7">
    <source>
        <dbReference type="EMBL" id="KAF2798040.1"/>
    </source>
</evidence>
<organism evidence="7 8">
    <name type="scientific">Melanomma pulvis-pyrius CBS 109.77</name>
    <dbReference type="NCBI Taxonomy" id="1314802"/>
    <lineage>
        <taxon>Eukaryota</taxon>
        <taxon>Fungi</taxon>
        <taxon>Dikarya</taxon>
        <taxon>Ascomycota</taxon>
        <taxon>Pezizomycotina</taxon>
        <taxon>Dothideomycetes</taxon>
        <taxon>Pleosporomycetidae</taxon>
        <taxon>Pleosporales</taxon>
        <taxon>Melanommataceae</taxon>
        <taxon>Melanomma</taxon>
    </lineage>
</organism>
<dbReference type="PRINTS" id="PR00724">
    <property type="entry name" value="CRBOXYPTASEC"/>
</dbReference>
<dbReference type="Gene3D" id="3.40.50.1820">
    <property type="entry name" value="alpha/beta hydrolase"/>
    <property type="match status" value="1"/>
</dbReference>
<protein>
    <submittedName>
        <fullName evidence="7">Alpha/beta-hydrolase</fullName>
    </submittedName>
</protein>
<dbReference type="InterPro" id="IPR001563">
    <property type="entry name" value="Peptidase_S10"/>
</dbReference>
<name>A0A6A6XNI2_9PLEO</name>
<proteinExistence type="inferred from homology"/>
<dbReference type="PANTHER" id="PTHR11802">
    <property type="entry name" value="SERINE PROTEASE FAMILY S10 SERINE CARBOXYPEPTIDASE"/>
    <property type="match status" value="1"/>
</dbReference>
<evidence type="ECO:0000256" key="2">
    <source>
        <dbReference type="ARBA" id="ARBA00022645"/>
    </source>
</evidence>
<dbReference type="GO" id="GO:0000324">
    <property type="term" value="C:fungal-type vacuole"/>
    <property type="evidence" value="ECO:0007669"/>
    <property type="project" value="TreeGrafter"/>
</dbReference>
<keyword evidence="4" id="KW-0732">Signal</keyword>
<dbReference type="PANTHER" id="PTHR11802:SF189">
    <property type="entry name" value="CARBOXYPEPTIDASE"/>
    <property type="match status" value="1"/>
</dbReference>
<evidence type="ECO:0000256" key="1">
    <source>
        <dbReference type="ARBA" id="ARBA00009431"/>
    </source>
</evidence>
<keyword evidence="5 7" id="KW-0378">Hydrolase</keyword>
<dbReference type="AlphaFoldDB" id="A0A6A6XNI2"/>
<dbReference type="OrthoDB" id="443318at2759"/>
<evidence type="ECO:0000256" key="4">
    <source>
        <dbReference type="ARBA" id="ARBA00022729"/>
    </source>
</evidence>
<gene>
    <name evidence="7" type="ORF">K505DRAFT_333749</name>
</gene>
<evidence type="ECO:0000256" key="6">
    <source>
        <dbReference type="ARBA" id="ARBA00023180"/>
    </source>
</evidence>
<dbReference type="EMBL" id="MU001792">
    <property type="protein sequence ID" value="KAF2798040.1"/>
    <property type="molecule type" value="Genomic_DNA"/>
</dbReference>
<dbReference type="Pfam" id="PF00450">
    <property type="entry name" value="Peptidase_S10"/>
    <property type="match status" value="1"/>
</dbReference>
<keyword evidence="8" id="KW-1185">Reference proteome</keyword>
<dbReference type="SUPFAM" id="SSF53474">
    <property type="entry name" value="alpha/beta-Hydrolases"/>
    <property type="match status" value="1"/>
</dbReference>
<keyword evidence="6" id="KW-0325">Glycoprotein</keyword>
<evidence type="ECO:0000256" key="3">
    <source>
        <dbReference type="ARBA" id="ARBA00022670"/>
    </source>
</evidence>
<dbReference type="GO" id="GO:0004185">
    <property type="term" value="F:serine-type carboxypeptidase activity"/>
    <property type="evidence" value="ECO:0007669"/>
    <property type="project" value="InterPro"/>
</dbReference>
<evidence type="ECO:0000256" key="5">
    <source>
        <dbReference type="ARBA" id="ARBA00022801"/>
    </source>
</evidence>
<dbReference type="InterPro" id="IPR029058">
    <property type="entry name" value="AB_hydrolase_fold"/>
</dbReference>
<keyword evidence="3" id="KW-0645">Protease</keyword>
<evidence type="ECO:0000313" key="8">
    <source>
        <dbReference type="Proteomes" id="UP000799757"/>
    </source>
</evidence>
<dbReference type="GO" id="GO:0006508">
    <property type="term" value="P:proteolysis"/>
    <property type="evidence" value="ECO:0007669"/>
    <property type="project" value="UniProtKB-KW"/>
</dbReference>
<keyword evidence="2" id="KW-0121">Carboxypeptidase</keyword>
<dbReference type="Proteomes" id="UP000799757">
    <property type="component" value="Unassembled WGS sequence"/>
</dbReference>
<comment type="similarity">
    <text evidence="1">Belongs to the peptidase S10 family.</text>
</comment>